<reference evidence="1" key="1">
    <citation type="submission" date="2014-09" db="EMBL/GenBank/DDBJ databases">
        <authorList>
            <person name="Magalhaes I.L.F."/>
            <person name="Oliveira U."/>
            <person name="Santos F.R."/>
            <person name="Vidigal T.H.D.A."/>
            <person name="Brescovit A.D."/>
            <person name="Santos A.J."/>
        </authorList>
    </citation>
    <scope>NUCLEOTIDE SEQUENCE</scope>
    <source>
        <tissue evidence="1">Shoot tissue taken approximately 20 cm above the soil surface</tissue>
    </source>
</reference>
<accession>A0A0A9H786</accession>
<reference evidence="1" key="2">
    <citation type="journal article" date="2015" name="Data Brief">
        <title>Shoot transcriptome of the giant reed, Arundo donax.</title>
        <authorList>
            <person name="Barrero R.A."/>
            <person name="Guerrero F.D."/>
            <person name="Moolhuijzen P."/>
            <person name="Goolsby J.A."/>
            <person name="Tidwell J."/>
            <person name="Bellgard S.E."/>
            <person name="Bellgard M.I."/>
        </authorList>
    </citation>
    <scope>NUCLEOTIDE SEQUENCE</scope>
    <source>
        <tissue evidence="1">Shoot tissue taken approximately 20 cm above the soil surface</tissue>
    </source>
</reference>
<proteinExistence type="predicted"/>
<sequence>MIDANREIKCPQLSHDRTCPHCNILGSLICTENLHRVTPQHLNQFRDYSFTLETFSFVVEFRRHLEPFSNW</sequence>
<evidence type="ECO:0000313" key="1">
    <source>
        <dbReference type="EMBL" id="JAE33065.1"/>
    </source>
</evidence>
<protein>
    <submittedName>
        <fullName evidence="1">Uncharacterized protein</fullName>
    </submittedName>
</protein>
<dbReference type="AlphaFoldDB" id="A0A0A9H786"/>
<dbReference type="EMBL" id="GBRH01164831">
    <property type="protein sequence ID" value="JAE33065.1"/>
    <property type="molecule type" value="Transcribed_RNA"/>
</dbReference>
<name>A0A0A9H786_ARUDO</name>
<organism evidence="1">
    <name type="scientific">Arundo donax</name>
    <name type="common">Giant reed</name>
    <name type="synonym">Donax arundinaceus</name>
    <dbReference type="NCBI Taxonomy" id="35708"/>
    <lineage>
        <taxon>Eukaryota</taxon>
        <taxon>Viridiplantae</taxon>
        <taxon>Streptophyta</taxon>
        <taxon>Embryophyta</taxon>
        <taxon>Tracheophyta</taxon>
        <taxon>Spermatophyta</taxon>
        <taxon>Magnoliopsida</taxon>
        <taxon>Liliopsida</taxon>
        <taxon>Poales</taxon>
        <taxon>Poaceae</taxon>
        <taxon>PACMAD clade</taxon>
        <taxon>Arundinoideae</taxon>
        <taxon>Arundineae</taxon>
        <taxon>Arundo</taxon>
    </lineage>
</organism>